<evidence type="ECO:0000313" key="2">
    <source>
        <dbReference type="Proteomes" id="UP000308600"/>
    </source>
</evidence>
<protein>
    <submittedName>
        <fullName evidence="1">Glycoside hydrolase</fullName>
    </submittedName>
</protein>
<keyword evidence="2" id="KW-1185">Reference proteome</keyword>
<gene>
    <name evidence="1" type="ORF">BDN72DRAFT_777277</name>
</gene>
<organism evidence="1 2">
    <name type="scientific">Pluteus cervinus</name>
    <dbReference type="NCBI Taxonomy" id="181527"/>
    <lineage>
        <taxon>Eukaryota</taxon>
        <taxon>Fungi</taxon>
        <taxon>Dikarya</taxon>
        <taxon>Basidiomycota</taxon>
        <taxon>Agaricomycotina</taxon>
        <taxon>Agaricomycetes</taxon>
        <taxon>Agaricomycetidae</taxon>
        <taxon>Agaricales</taxon>
        <taxon>Pluteineae</taxon>
        <taxon>Pluteaceae</taxon>
        <taxon>Pluteus</taxon>
    </lineage>
</organism>
<reference evidence="1 2" key="1">
    <citation type="journal article" date="2019" name="Nat. Ecol. Evol.">
        <title>Megaphylogeny resolves global patterns of mushroom evolution.</title>
        <authorList>
            <person name="Varga T."/>
            <person name="Krizsan K."/>
            <person name="Foldi C."/>
            <person name="Dima B."/>
            <person name="Sanchez-Garcia M."/>
            <person name="Sanchez-Ramirez S."/>
            <person name="Szollosi G.J."/>
            <person name="Szarkandi J.G."/>
            <person name="Papp V."/>
            <person name="Albert L."/>
            <person name="Andreopoulos W."/>
            <person name="Angelini C."/>
            <person name="Antonin V."/>
            <person name="Barry K.W."/>
            <person name="Bougher N.L."/>
            <person name="Buchanan P."/>
            <person name="Buyck B."/>
            <person name="Bense V."/>
            <person name="Catcheside P."/>
            <person name="Chovatia M."/>
            <person name="Cooper J."/>
            <person name="Damon W."/>
            <person name="Desjardin D."/>
            <person name="Finy P."/>
            <person name="Geml J."/>
            <person name="Haridas S."/>
            <person name="Hughes K."/>
            <person name="Justo A."/>
            <person name="Karasinski D."/>
            <person name="Kautmanova I."/>
            <person name="Kiss B."/>
            <person name="Kocsube S."/>
            <person name="Kotiranta H."/>
            <person name="LaButti K.M."/>
            <person name="Lechner B.E."/>
            <person name="Liimatainen K."/>
            <person name="Lipzen A."/>
            <person name="Lukacs Z."/>
            <person name="Mihaltcheva S."/>
            <person name="Morgado L.N."/>
            <person name="Niskanen T."/>
            <person name="Noordeloos M.E."/>
            <person name="Ohm R.A."/>
            <person name="Ortiz-Santana B."/>
            <person name="Ovrebo C."/>
            <person name="Racz N."/>
            <person name="Riley R."/>
            <person name="Savchenko A."/>
            <person name="Shiryaev A."/>
            <person name="Soop K."/>
            <person name="Spirin V."/>
            <person name="Szebenyi C."/>
            <person name="Tomsovsky M."/>
            <person name="Tulloss R.E."/>
            <person name="Uehling J."/>
            <person name="Grigoriev I.V."/>
            <person name="Vagvolgyi C."/>
            <person name="Papp T."/>
            <person name="Martin F.M."/>
            <person name="Miettinen O."/>
            <person name="Hibbett D.S."/>
            <person name="Nagy L.G."/>
        </authorList>
    </citation>
    <scope>NUCLEOTIDE SEQUENCE [LARGE SCALE GENOMIC DNA]</scope>
    <source>
        <strain evidence="1 2">NL-1719</strain>
    </source>
</reference>
<keyword evidence="1" id="KW-0378">Hydrolase</keyword>
<sequence length="396" mass="42316">MHNLPDYPTEGNSPWLKKQQAAGQRSKRIIVGIIIGVLILVVVGVAAGVSLSKKNSSSSSSASAGSPANPDAVNQTDPNDPSTFVKNPNLHQSFYGMAYTPDGSQLPNCGNSLANVITDIQLLSQLTKRIRLYGADCNQTALVLEAIQRTKVDMQVWVGNYPVATDNNAAYDRQRDTLKAAIQTYGTSNIAGMTVGNEFELNYLNDNGGTVPNSAVGDQGAALIIADITDTRSMLTGLSLPSPMPVGNADAGSYFNTKVLQAVDYGMANVHPWFANVSAEAAAGWTAEFFQENNVEVAAALSNNPKMYIAETGWPTQSSDVGNESNGPGTAAISGLQTFLDTFVCQANTNGTGYFFFEFADEPWKDAQFGGVEGWWGLFNFNRTLKNVNIPNCQSP</sequence>
<accession>A0ACD3A8S1</accession>
<dbReference type="Proteomes" id="UP000308600">
    <property type="component" value="Unassembled WGS sequence"/>
</dbReference>
<evidence type="ECO:0000313" key="1">
    <source>
        <dbReference type="EMBL" id="TFK62258.1"/>
    </source>
</evidence>
<proteinExistence type="predicted"/>
<name>A0ACD3A8S1_9AGAR</name>
<dbReference type="EMBL" id="ML208594">
    <property type="protein sequence ID" value="TFK62258.1"/>
    <property type="molecule type" value="Genomic_DNA"/>
</dbReference>